<protein>
    <submittedName>
        <fullName evidence="8">Methyl-accepting chemotaxis protein</fullName>
    </submittedName>
</protein>
<dbReference type="Pfam" id="PF12729">
    <property type="entry name" value="4HB_MCP_1"/>
    <property type="match status" value="1"/>
</dbReference>
<dbReference type="EMBL" id="FPKR01000011">
    <property type="protein sequence ID" value="SFZ78282.1"/>
    <property type="molecule type" value="Genomic_DNA"/>
</dbReference>
<dbReference type="Gene3D" id="6.10.340.10">
    <property type="match status" value="1"/>
</dbReference>
<accession>A0A1K2HPU6</accession>
<feature type="transmembrane region" description="Helical" evidence="5">
    <location>
        <begin position="187"/>
        <end position="206"/>
    </location>
</feature>
<dbReference type="AlphaFoldDB" id="A0A1K2HPU6"/>
<dbReference type="InterPro" id="IPR047347">
    <property type="entry name" value="YvaQ-like_sensor"/>
</dbReference>
<dbReference type="GO" id="GO:0007165">
    <property type="term" value="P:signal transduction"/>
    <property type="evidence" value="ECO:0007669"/>
    <property type="project" value="UniProtKB-KW"/>
</dbReference>
<dbReference type="InterPro" id="IPR004089">
    <property type="entry name" value="MCPsignal_dom"/>
</dbReference>
<dbReference type="Proteomes" id="UP000186513">
    <property type="component" value="Unassembled WGS sequence"/>
</dbReference>
<organism evidence="8 9">
    <name type="scientific">Chitinimonas taiwanensis DSM 18899</name>
    <dbReference type="NCBI Taxonomy" id="1121279"/>
    <lineage>
        <taxon>Bacteria</taxon>
        <taxon>Pseudomonadati</taxon>
        <taxon>Pseudomonadota</taxon>
        <taxon>Betaproteobacteria</taxon>
        <taxon>Neisseriales</taxon>
        <taxon>Chitinibacteraceae</taxon>
        <taxon>Chitinimonas</taxon>
    </lineage>
</organism>
<evidence type="ECO:0000256" key="2">
    <source>
        <dbReference type="ARBA" id="ARBA00023224"/>
    </source>
</evidence>
<dbReference type="GO" id="GO:0006935">
    <property type="term" value="P:chemotaxis"/>
    <property type="evidence" value="ECO:0007669"/>
    <property type="project" value="InterPro"/>
</dbReference>
<feature type="domain" description="Methyl-accepting transducer" evidence="6">
    <location>
        <begin position="265"/>
        <end position="501"/>
    </location>
</feature>
<evidence type="ECO:0000256" key="4">
    <source>
        <dbReference type="PROSITE-ProRule" id="PRU00284"/>
    </source>
</evidence>
<dbReference type="PANTHER" id="PTHR32089:SF120">
    <property type="entry name" value="METHYL-ACCEPTING CHEMOTAXIS PROTEIN TLPQ"/>
    <property type="match status" value="1"/>
</dbReference>
<dbReference type="SUPFAM" id="SSF58104">
    <property type="entry name" value="Methyl-accepting chemotaxis protein (MCP) signaling domain"/>
    <property type="match status" value="1"/>
</dbReference>
<dbReference type="FunFam" id="1.10.287.950:FF:000001">
    <property type="entry name" value="Methyl-accepting chemotaxis sensory transducer"/>
    <property type="match status" value="1"/>
</dbReference>
<keyword evidence="5" id="KW-0472">Membrane</keyword>
<keyword evidence="5" id="KW-1133">Transmembrane helix</keyword>
<dbReference type="STRING" id="1121279.SAMN02745887_02899"/>
<evidence type="ECO:0000259" key="7">
    <source>
        <dbReference type="PROSITE" id="PS50885"/>
    </source>
</evidence>
<sequence>MRIAHKLILAFAILVVLVLAMGVVGISSLAHLDHALLHVTDDALPGVRYSGAMRAEAIDFRNRETQFLIAKDAEEIREVAGRLGKNLEALQGFEQAYAKYLSSEEERTLFSGYQAQLAAYLATHKAFRALVERGDQEAALAFFRGEGRKGFRSFLPTVDQLVEFNVARAGALSQAAHEDYAAARTRLIAIVAVVTLLALLLSYLIVRSITGKLGNLSGTIRAIQQDLDFTRRVQVEGNDEVAATAKAFNSLAESVQGVLRGADRTSDQLIAMVQDLSSSARQVSDGSRQQSDAAASMASAVEQLSTSISHLADSAREAMNFSVESEHHANDGAQVIDKAVREMGEIATVIRHTADSIRELDQRSAEIGSIVQVIREVADQTNLLALNAAIEAARAGEQGRGFAVVADEVRKLAERTTAATGEISHKISGIQRSAQQSMLTMGSAVERAASGLELAQAAGSTVNTITADALRVEEQVQTISSALKEQDQAGHQIAEAVEQIANMVERNSASAEQTSRYALDLSDIALAMRQDIARFRA</sequence>
<reference evidence="8 9" key="1">
    <citation type="submission" date="2016-11" db="EMBL/GenBank/DDBJ databases">
        <authorList>
            <person name="Jaros S."/>
            <person name="Januszkiewicz K."/>
            <person name="Wedrychowicz H."/>
        </authorList>
    </citation>
    <scope>NUCLEOTIDE SEQUENCE [LARGE SCALE GENOMIC DNA]</scope>
    <source>
        <strain evidence="8 9">DSM 18899</strain>
    </source>
</reference>
<dbReference type="OrthoDB" id="2489132at2"/>
<dbReference type="PRINTS" id="PR00260">
    <property type="entry name" value="CHEMTRNSDUCR"/>
</dbReference>
<dbReference type="CDD" id="cd11386">
    <property type="entry name" value="MCP_signal"/>
    <property type="match status" value="1"/>
</dbReference>
<dbReference type="CDD" id="cd06225">
    <property type="entry name" value="HAMP"/>
    <property type="match status" value="1"/>
</dbReference>
<evidence type="ECO:0000313" key="8">
    <source>
        <dbReference type="EMBL" id="SFZ78282.1"/>
    </source>
</evidence>
<comment type="similarity">
    <text evidence="3">Belongs to the methyl-accepting chemotaxis (MCP) protein family.</text>
</comment>
<name>A0A1K2HPU6_9NEIS</name>
<dbReference type="InterPro" id="IPR003660">
    <property type="entry name" value="HAMP_dom"/>
</dbReference>
<feature type="domain" description="HAMP" evidence="7">
    <location>
        <begin position="207"/>
        <end position="260"/>
    </location>
</feature>
<dbReference type="RefSeq" id="WP_072429387.1">
    <property type="nucleotide sequence ID" value="NZ_FPKR01000011.1"/>
</dbReference>
<dbReference type="CDD" id="cd19411">
    <property type="entry name" value="MCP2201-like_sensor"/>
    <property type="match status" value="1"/>
</dbReference>
<dbReference type="PROSITE" id="PS50111">
    <property type="entry name" value="CHEMOTAXIS_TRANSDUC_2"/>
    <property type="match status" value="1"/>
</dbReference>
<dbReference type="InterPro" id="IPR024478">
    <property type="entry name" value="HlyB_4HB_MCP"/>
</dbReference>
<keyword evidence="9" id="KW-1185">Reference proteome</keyword>
<keyword evidence="5" id="KW-0812">Transmembrane</keyword>
<dbReference type="GO" id="GO:0004888">
    <property type="term" value="F:transmembrane signaling receptor activity"/>
    <property type="evidence" value="ECO:0007669"/>
    <property type="project" value="InterPro"/>
</dbReference>
<evidence type="ECO:0000313" key="9">
    <source>
        <dbReference type="Proteomes" id="UP000186513"/>
    </source>
</evidence>
<dbReference type="PROSITE" id="PS50885">
    <property type="entry name" value="HAMP"/>
    <property type="match status" value="1"/>
</dbReference>
<evidence type="ECO:0000256" key="5">
    <source>
        <dbReference type="SAM" id="Phobius"/>
    </source>
</evidence>
<dbReference type="Gene3D" id="1.10.287.950">
    <property type="entry name" value="Methyl-accepting chemotaxis protein"/>
    <property type="match status" value="1"/>
</dbReference>
<dbReference type="InterPro" id="IPR004090">
    <property type="entry name" value="Chemotax_Me-accpt_rcpt"/>
</dbReference>
<proteinExistence type="inferred from homology"/>
<comment type="subcellular location">
    <subcellularLocation>
        <location evidence="1">Membrane</location>
    </subcellularLocation>
</comment>
<gene>
    <name evidence="8" type="ORF">SAMN02745887_02899</name>
</gene>
<keyword evidence="2 4" id="KW-0807">Transducer</keyword>
<dbReference type="PANTHER" id="PTHR32089">
    <property type="entry name" value="METHYL-ACCEPTING CHEMOTAXIS PROTEIN MCPB"/>
    <property type="match status" value="1"/>
</dbReference>
<evidence type="ECO:0000256" key="1">
    <source>
        <dbReference type="ARBA" id="ARBA00004370"/>
    </source>
</evidence>
<dbReference type="Pfam" id="PF00015">
    <property type="entry name" value="MCPsignal"/>
    <property type="match status" value="1"/>
</dbReference>
<dbReference type="Pfam" id="PF00672">
    <property type="entry name" value="HAMP"/>
    <property type="match status" value="1"/>
</dbReference>
<dbReference type="SMART" id="SM00283">
    <property type="entry name" value="MA"/>
    <property type="match status" value="1"/>
</dbReference>
<dbReference type="SMART" id="SM00304">
    <property type="entry name" value="HAMP"/>
    <property type="match status" value="2"/>
</dbReference>
<evidence type="ECO:0000256" key="3">
    <source>
        <dbReference type="ARBA" id="ARBA00029447"/>
    </source>
</evidence>
<evidence type="ECO:0000259" key="6">
    <source>
        <dbReference type="PROSITE" id="PS50111"/>
    </source>
</evidence>
<dbReference type="GO" id="GO:0016020">
    <property type="term" value="C:membrane"/>
    <property type="evidence" value="ECO:0007669"/>
    <property type="project" value="UniProtKB-SubCell"/>
</dbReference>